<organism evidence="1 2">
    <name type="scientific">Coprobacter fastidiosus</name>
    <dbReference type="NCBI Taxonomy" id="1099853"/>
    <lineage>
        <taxon>Bacteria</taxon>
        <taxon>Pseudomonadati</taxon>
        <taxon>Bacteroidota</taxon>
        <taxon>Bacteroidia</taxon>
        <taxon>Bacteroidales</taxon>
        <taxon>Barnesiellaceae</taxon>
        <taxon>Coprobacter</taxon>
    </lineage>
</organism>
<comment type="caution">
    <text evidence="1">The sequence shown here is derived from an EMBL/GenBank/DDBJ whole genome shotgun (WGS) entry which is preliminary data.</text>
</comment>
<gene>
    <name evidence="1" type="ORF">DDY73_13910</name>
</gene>
<dbReference type="EMBL" id="DNWC01000171">
    <property type="protein sequence ID" value="HBJ10089.1"/>
    <property type="molecule type" value="Genomic_DNA"/>
</dbReference>
<proteinExistence type="predicted"/>
<accession>A0A354M6F0</accession>
<dbReference type="AlphaFoldDB" id="A0A354M6F0"/>
<dbReference type="Proteomes" id="UP000262954">
    <property type="component" value="Unassembled WGS sequence"/>
</dbReference>
<evidence type="ECO:0000313" key="1">
    <source>
        <dbReference type="EMBL" id="HBJ10089.1"/>
    </source>
</evidence>
<reference evidence="1 2" key="1">
    <citation type="journal article" date="2018" name="Nat. Biotechnol.">
        <title>A standardized bacterial taxonomy based on genome phylogeny substantially revises the tree of life.</title>
        <authorList>
            <person name="Parks D.H."/>
            <person name="Chuvochina M."/>
            <person name="Waite D.W."/>
            <person name="Rinke C."/>
            <person name="Skarshewski A."/>
            <person name="Chaumeil P.A."/>
            <person name="Hugenholtz P."/>
        </authorList>
    </citation>
    <scope>NUCLEOTIDE SEQUENCE [LARGE SCALE GENOMIC DNA]</scope>
    <source>
        <strain evidence="1">UBA11482</strain>
    </source>
</reference>
<evidence type="ECO:0000313" key="2">
    <source>
        <dbReference type="Proteomes" id="UP000262954"/>
    </source>
</evidence>
<name>A0A354M6F0_9BACT</name>
<protein>
    <submittedName>
        <fullName evidence="1">Uncharacterized protein</fullName>
    </submittedName>
</protein>
<sequence>MIDKNNEKIKRKRIISAKECEIELGSILTKLFESYENAVKQYNKEIVQTPPEARMRGFEAHLLNVKMVQSIQKFFSGDWKTGKYGRFMLYVKGYIILFKKLNKDDMPMNIRTKMTDSIENQLQGRLFQDDEDPTAPILFFGYKKNQFGELVDPKLVYIDENRVKWAINKPDTEQLQPFVVLKPSAPAAASVSLKGSNKAKTAENK</sequence>